<evidence type="ECO:0000313" key="5">
    <source>
        <dbReference type="Proteomes" id="UP000548326"/>
    </source>
</evidence>
<evidence type="ECO:0000313" key="4">
    <source>
        <dbReference type="EMBL" id="MBB6127202.1"/>
    </source>
</evidence>
<dbReference type="EMBL" id="JACHCA010000003">
    <property type="protein sequence ID" value="MBB6127202.1"/>
    <property type="molecule type" value="Genomic_DNA"/>
</dbReference>
<protein>
    <submittedName>
        <fullName evidence="4">Ferric-dicitrate binding protein FerR (Iron transport regulator)</fullName>
    </submittedName>
</protein>
<dbReference type="AlphaFoldDB" id="A0A841JA19"/>
<dbReference type="GO" id="GO:0016989">
    <property type="term" value="F:sigma factor antagonist activity"/>
    <property type="evidence" value="ECO:0007669"/>
    <property type="project" value="TreeGrafter"/>
</dbReference>
<feature type="domain" description="Protein FecR C-terminal" evidence="3">
    <location>
        <begin position="305"/>
        <end position="368"/>
    </location>
</feature>
<evidence type="ECO:0000256" key="1">
    <source>
        <dbReference type="SAM" id="Phobius"/>
    </source>
</evidence>
<dbReference type="Proteomes" id="UP000548326">
    <property type="component" value="Unassembled WGS sequence"/>
</dbReference>
<dbReference type="Gene3D" id="3.55.50.30">
    <property type="match status" value="1"/>
</dbReference>
<dbReference type="Pfam" id="PF04773">
    <property type="entry name" value="FecR"/>
    <property type="match status" value="1"/>
</dbReference>
<dbReference type="PANTHER" id="PTHR30273">
    <property type="entry name" value="PERIPLASMIC SIGNAL SENSOR AND SIGMA FACTOR ACTIVATOR FECR-RELATED"/>
    <property type="match status" value="1"/>
</dbReference>
<proteinExistence type="predicted"/>
<feature type="domain" description="FecR protein" evidence="2">
    <location>
        <begin position="164"/>
        <end position="259"/>
    </location>
</feature>
<dbReference type="InterPro" id="IPR012373">
    <property type="entry name" value="Ferrdict_sens_TM"/>
</dbReference>
<keyword evidence="1" id="KW-0812">Transmembrane</keyword>
<evidence type="ECO:0000259" key="2">
    <source>
        <dbReference type="Pfam" id="PF04773"/>
    </source>
</evidence>
<sequence>MNIEDFKKLLHRYNAGKCTEAEKTLLESWYSEFEFQKLPELTNDQLAEILSIQTALPQRKIKSLIPWISSAAAVLLLCLSVGAYFLWHKHHLPQAAEKYTYNVPPGSDKAILTLANGKKMVLSANQVGKLAEQGGVVVDRTADGKVLYTASEKQDPTVAMLYNTLSTPRGGQYSLVLADGTKVWLNAASSIKYPVAFNGDERKVEITGEAYFEVVHNAAKPFRIVAGNQVIEDLGTQFNVNSYVDEPLTKVTLIAGSVKISGNKENIILKPGQQSQFPSQPTSQGFRITDNADVAEAVAWKNGLFKFHKASLQTVMRQLSRWYNVNVNYEGKIPDVEFSGEITRNVNMSEVLDILSYLKVHFKMKQNNQDTTITVTE</sequence>
<gene>
    <name evidence="4" type="ORF">HDF22_001308</name>
</gene>
<keyword evidence="1" id="KW-1133">Transmembrane helix</keyword>
<accession>A0A841JA19</accession>
<dbReference type="InterPro" id="IPR032508">
    <property type="entry name" value="FecR_C"/>
</dbReference>
<dbReference type="PANTHER" id="PTHR30273:SF2">
    <property type="entry name" value="PROTEIN FECR"/>
    <property type="match status" value="1"/>
</dbReference>
<reference evidence="4 5" key="1">
    <citation type="submission" date="2020-08" db="EMBL/GenBank/DDBJ databases">
        <title>Genomic Encyclopedia of Type Strains, Phase IV (KMG-V): Genome sequencing to study the core and pangenomes of soil and plant-associated prokaryotes.</title>
        <authorList>
            <person name="Whitman W."/>
        </authorList>
    </citation>
    <scope>NUCLEOTIDE SEQUENCE [LARGE SCALE GENOMIC DNA]</scope>
    <source>
        <strain evidence="4 5">MP601</strain>
    </source>
</reference>
<feature type="transmembrane region" description="Helical" evidence="1">
    <location>
        <begin position="64"/>
        <end position="87"/>
    </location>
</feature>
<dbReference type="Pfam" id="PF16344">
    <property type="entry name" value="FecR_C"/>
    <property type="match status" value="1"/>
</dbReference>
<organism evidence="4 5">
    <name type="scientific">Mucilaginibacter lappiensis</name>
    <dbReference type="NCBI Taxonomy" id="354630"/>
    <lineage>
        <taxon>Bacteria</taxon>
        <taxon>Pseudomonadati</taxon>
        <taxon>Bacteroidota</taxon>
        <taxon>Sphingobacteriia</taxon>
        <taxon>Sphingobacteriales</taxon>
        <taxon>Sphingobacteriaceae</taxon>
        <taxon>Mucilaginibacter</taxon>
    </lineage>
</organism>
<name>A0A841JA19_9SPHI</name>
<keyword evidence="1" id="KW-0472">Membrane</keyword>
<dbReference type="InterPro" id="IPR006860">
    <property type="entry name" value="FecR"/>
</dbReference>
<dbReference type="RefSeq" id="WP_183586421.1">
    <property type="nucleotide sequence ID" value="NZ_JACHCA010000003.1"/>
</dbReference>
<evidence type="ECO:0000259" key="3">
    <source>
        <dbReference type="Pfam" id="PF16344"/>
    </source>
</evidence>
<dbReference type="PIRSF" id="PIRSF018266">
    <property type="entry name" value="FecR"/>
    <property type="match status" value="1"/>
</dbReference>
<dbReference type="Gene3D" id="2.60.120.1440">
    <property type="match status" value="1"/>
</dbReference>
<comment type="caution">
    <text evidence="4">The sequence shown here is derived from an EMBL/GenBank/DDBJ whole genome shotgun (WGS) entry which is preliminary data.</text>
</comment>